<evidence type="ECO:0008006" key="4">
    <source>
        <dbReference type="Google" id="ProtNLM"/>
    </source>
</evidence>
<proteinExistence type="predicted"/>
<reference evidence="2 3" key="1">
    <citation type="submission" date="2021-02" db="EMBL/GenBank/DDBJ databases">
        <title>Variation within the Batrachochytrium salamandrivorans European outbreak.</title>
        <authorList>
            <person name="Kelly M."/>
            <person name="Pasmans F."/>
            <person name="Shea T.P."/>
            <person name="Munoz J.F."/>
            <person name="Carranza S."/>
            <person name="Cuomo C.A."/>
            <person name="Martel A."/>
        </authorList>
    </citation>
    <scope>NUCLEOTIDE SEQUENCE [LARGE SCALE GENOMIC DNA]</scope>
    <source>
        <strain evidence="2 3">AMFP18/2</strain>
    </source>
</reference>
<dbReference type="SUPFAM" id="SSF56784">
    <property type="entry name" value="HAD-like"/>
    <property type="match status" value="1"/>
</dbReference>
<dbReference type="Proteomes" id="UP001648503">
    <property type="component" value="Unassembled WGS sequence"/>
</dbReference>
<dbReference type="InterPro" id="IPR036412">
    <property type="entry name" value="HAD-like_sf"/>
</dbReference>
<dbReference type="EMBL" id="JAFCIX010000475">
    <property type="protein sequence ID" value="KAH6589080.1"/>
    <property type="molecule type" value="Genomic_DNA"/>
</dbReference>
<dbReference type="InterPro" id="IPR013954">
    <property type="entry name" value="PNK3P"/>
</dbReference>
<accession>A0ABQ8EYW6</accession>
<comment type="caution">
    <text evidence="2">The sequence shown here is derived from an EMBL/GenBank/DDBJ whole genome shotgun (WGS) entry which is preliminary data.</text>
</comment>
<name>A0ABQ8EYW6_9FUNG</name>
<keyword evidence="3" id="KW-1185">Reference proteome</keyword>
<sequence>MDTFLAGRSFKDPQPEVPFSTPSMLWRTLHNTVLVGETLSPPQPSHCTKIASFDFDGTIAGVNGSHVMPKHGDDWKWFSPAVPTTLKLLHDLGYRIVIFSNQMGILDSAKAGKNFKGTSVFKGRVENVVRALTLANSAPALNDDQPPNTINNTDTCQIPLLFLAATSKDFFRKPRPGMWHLFSTELNGEMPDVGTAIDLESSFYCGDAAGRTRSNWNSVLPRPKDHSDSDYKFALNIPVRFIVPEVLFAAKTVAALKLYLQGDTVNKIVGIIPPDLEKLAGFKLTPTPLFSPKNCIIAPDSIHRTSEIIESISRRNLCRKNNNADSNILHQPELIICIGLPASGKSSFVQSHLLPLGFVYVNQDTLGSRAKCAQVLREALSAGRSVVVDNMNPDSATRKFYVDAAHKATQALSISNDTSNTTTTNHCDLETTSPPKTLYVTALHFNSPLELCMHNNMYREMSEHGRRWVAPLSKDDARETPNAPLVGSEKFHTTPSRTPHSHVPDMVFHMYAKSYQPPNVKEGFDEIHQIPFIPEFTSSYEERLWKLYYR</sequence>
<evidence type="ECO:0000313" key="3">
    <source>
        <dbReference type="Proteomes" id="UP001648503"/>
    </source>
</evidence>
<dbReference type="NCBIfam" id="TIGR01664">
    <property type="entry name" value="DNA-3'-Pase"/>
    <property type="match status" value="1"/>
</dbReference>
<dbReference type="PANTHER" id="PTHR12083">
    <property type="entry name" value="BIFUNCTIONAL POLYNUCLEOTIDE PHOSPHATASE/KINASE"/>
    <property type="match status" value="1"/>
</dbReference>
<gene>
    <name evidence="2" type="ORF">BASA50_010245</name>
</gene>
<dbReference type="Pfam" id="PF13671">
    <property type="entry name" value="AAA_33"/>
    <property type="match status" value="1"/>
</dbReference>
<dbReference type="Pfam" id="PF08645">
    <property type="entry name" value="PNK3P"/>
    <property type="match status" value="1"/>
</dbReference>
<dbReference type="InterPro" id="IPR006549">
    <property type="entry name" value="HAD-SF_hydro_IIIA"/>
</dbReference>
<organism evidence="2 3">
    <name type="scientific">Batrachochytrium salamandrivorans</name>
    <dbReference type="NCBI Taxonomy" id="1357716"/>
    <lineage>
        <taxon>Eukaryota</taxon>
        <taxon>Fungi</taxon>
        <taxon>Fungi incertae sedis</taxon>
        <taxon>Chytridiomycota</taxon>
        <taxon>Chytridiomycota incertae sedis</taxon>
        <taxon>Chytridiomycetes</taxon>
        <taxon>Rhizophydiales</taxon>
        <taxon>Rhizophydiales incertae sedis</taxon>
        <taxon>Batrachochytrium</taxon>
    </lineage>
</organism>
<feature type="region of interest" description="Disordered" evidence="1">
    <location>
        <begin position="476"/>
        <end position="499"/>
    </location>
</feature>
<protein>
    <recommendedName>
        <fullName evidence="4">Polynucleotide kinase 3'-phosphatase</fullName>
    </recommendedName>
</protein>
<evidence type="ECO:0000256" key="1">
    <source>
        <dbReference type="SAM" id="MobiDB-lite"/>
    </source>
</evidence>
<dbReference type="InterPro" id="IPR027417">
    <property type="entry name" value="P-loop_NTPase"/>
</dbReference>
<dbReference type="PANTHER" id="PTHR12083:SF9">
    <property type="entry name" value="BIFUNCTIONAL POLYNUCLEOTIDE PHOSPHATASE_KINASE"/>
    <property type="match status" value="1"/>
</dbReference>
<dbReference type="SUPFAM" id="SSF52540">
    <property type="entry name" value="P-loop containing nucleoside triphosphate hydrolases"/>
    <property type="match status" value="1"/>
</dbReference>
<evidence type="ECO:0000313" key="2">
    <source>
        <dbReference type="EMBL" id="KAH6589080.1"/>
    </source>
</evidence>
<dbReference type="InterPro" id="IPR023214">
    <property type="entry name" value="HAD_sf"/>
</dbReference>
<dbReference type="Gene3D" id="3.40.50.1000">
    <property type="entry name" value="HAD superfamily/HAD-like"/>
    <property type="match status" value="1"/>
</dbReference>
<dbReference type="InterPro" id="IPR006551">
    <property type="entry name" value="Polynucleotide_phosphatase"/>
</dbReference>
<dbReference type="Gene3D" id="3.40.50.300">
    <property type="entry name" value="P-loop containing nucleotide triphosphate hydrolases"/>
    <property type="match status" value="1"/>
</dbReference>
<dbReference type="NCBIfam" id="TIGR01662">
    <property type="entry name" value="HAD-SF-IIIA"/>
    <property type="match status" value="1"/>
</dbReference>